<accession>A0A6G0VNJ6</accession>
<feature type="non-terminal residue" evidence="1">
    <location>
        <position position="1"/>
    </location>
</feature>
<keyword evidence="2" id="KW-1185">Reference proteome</keyword>
<proteinExistence type="predicted"/>
<dbReference type="PANTHER" id="PTHR33053">
    <property type="entry name" value="PROTEIN, PUTATIVE-RELATED"/>
    <property type="match status" value="1"/>
</dbReference>
<dbReference type="AlphaFoldDB" id="A0A6G0VNJ6"/>
<protein>
    <recommendedName>
        <fullName evidence="3">DUF4806 domain-containing protein</fullName>
    </recommendedName>
</protein>
<evidence type="ECO:0000313" key="1">
    <source>
        <dbReference type="EMBL" id="KAF0703236.1"/>
    </source>
</evidence>
<evidence type="ECO:0000313" key="2">
    <source>
        <dbReference type="Proteomes" id="UP000478052"/>
    </source>
</evidence>
<dbReference type="Proteomes" id="UP000478052">
    <property type="component" value="Unassembled WGS sequence"/>
</dbReference>
<dbReference type="EMBL" id="VUJU01013980">
    <property type="protein sequence ID" value="KAF0703236.1"/>
    <property type="molecule type" value="Genomic_DNA"/>
</dbReference>
<gene>
    <name evidence="1" type="ORF">FWK35_00037186</name>
</gene>
<feature type="non-terminal residue" evidence="1">
    <location>
        <position position="312"/>
    </location>
</feature>
<dbReference type="OrthoDB" id="6622109at2759"/>
<reference evidence="1 2" key="1">
    <citation type="submission" date="2019-08" db="EMBL/GenBank/DDBJ databases">
        <title>Whole genome of Aphis craccivora.</title>
        <authorList>
            <person name="Voronova N.V."/>
            <person name="Shulinski R.S."/>
            <person name="Bandarenka Y.V."/>
            <person name="Zhorov D.G."/>
            <person name="Warner D."/>
        </authorList>
    </citation>
    <scope>NUCLEOTIDE SEQUENCE [LARGE SCALE GENOMIC DNA]</scope>
    <source>
        <strain evidence="1">180601</strain>
        <tissue evidence="1">Whole Body</tissue>
    </source>
</reference>
<organism evidence="1 2">
    <name type="scientific">Aphis craccivora</name>
    <name type="common">Cowpea aphid</name>
    <dbReference type="NCBI Taxonomy" id="307492"/>
    <lineage>
        <taxon>Eukaryota</taxon>
        <taxon>Metazoa</taxon>
        <taxon>Ecdysozoa</taxon>
        <taxon>Arthropoda</taxon>
        <taxon>Hexapoda</taxon>
        <taxon>Insecta</taxon>
        <taxon>Pterygota</taxon>
        <taxon>Neoptera</taxon>
        <taxon>Paraneoptera</taxon>
        <taxon>Hemiptera</taxon>
        <taxon>Sternorrhyncha</taxon>
        <taxon>Aphidomorpha</taxon>
        <taxon>Aphidoidea</taxon>
        <taxon>Aphididae</taxon>
        <taxon>Aphidini</taxon>
        <taxon>Aphis</taxon>
        <taxon>Aphis</taxon>
    </lineage>
</organism>
<sequence>SKSTRYRHRKRAVLSISSLFSSSSDESLENNPNPLIPNIIIPDSLHVNTENTNTIEVNTLHNNDLNSSYKNSDDNILNDLSSSSDDNTILSDDDKCEDVEFIIARWACRNSICHSVLDDLLFSLSKCSQLKNLPKDSRTLLHTPSTSTVLKTIEGGLYYHFGIVNEIEYLFKTHKNVPTVLQLIVGVDDLPLMKNPPSAYYGKSKPSDCNEYMQDFVDELCTLINVGIVVNNVHIKVLLKAIICDAPAKSYILNFRGHTAKNSCLRCSTIGQYENNRVYFPDLTSNLRTHRDFVACIDTEFHCGETVISKIL</sequence>
<comment type="caution">
    <text evidence="1">The sequence shown here is derived from an EMBL/GenBank/DDBJ whole genome shotgun (WGS) entry which is preliminary data.</text>
</comment>
<name>A0A6G0VNJ6_APHCR</name>
<evidence type="ECO:0008006" key="3">
    <source>
        <dbReference type="Google" id="ProtNLM"/>
    </source>
</evidence>